<dbReference type="Proteomes" id="UP000294530">
    <property type="component" value="Unassembled WGS sequence"/>
</dbReference>
<keyword evidence="1" id="KW-0472">Membrane</keyword>
<dbReference type="KEGG" id="blac:94351331"/>
<keyword evidence="1" id="KW-0812">Transmembrane</keyword>
<feature type="transmembrane region" description="Helical" evidence="1">
    <location>
        <begin position="131"/>
        <end position="152"/>
    </location>
</feature>
<proteinExistence type="predicted"/>
<name>A0A976IJT8_BRELC</name>
<feature type="transmembrane region" description="Helical" evidence="1">
    <location>
        <begin position="28"/>
        <end position="47"/>
    </location>
</feature>
<feature type="transmembrane region" description="Helical" evidence="1">
    <location>
        <begin position="318"/>
        <end position="341"/>
    </location>
</feature>
<comment type="caution">
    <text evidence="2">The sequence shown here is derived from an EMBL/GenBank/DDBJ whole genome shotgun (WGS) entry which is preliminary data.</text>
</comment>
<feature type="transmembrane region" description="Helical" evidence="1">
    <location>
        <begin position="347"/>
        <end position="364"/>
    </location>
</feature>
<evidence type="ECO:0000313" key="2">
    <source>
        <dbReference type="EMBL" id="TDH73124.1"/>
    </source>
</evidence>
<feature type="transmembrane region" description="Helical" evidence="1">
    <location>
        <begin position="242"/>
        <end position="267"/>
    </location>
</feature>
<gene>
    <name evidence="2" type="ORF">CCR75_007602</name>
</gene>
<feature type="transmembrane region" description="Helical" evidence="1">
    <location>
        <begin position="279"/>
        <end position="297"/>
    </location>
</feature>
<keyword evidence="1" id="KW-1133">Transmembrane helix</keyword>
<accession>A0A976IJT8</accession>
<dbReference type="RefSeq" id="XP_067822623.1">
    <property type="nucleotide sequence ID" value="XM_067965660.1"/>
</dbReference>
<dbReference type="EMBL" id="SHOA02000036">
    <property type="protein sequence ID" value="TDH73124.1"/>
    <property type="molecule type" value="Genomic_DNA"/>
</dbReference>
<evidence type="ECO:0000313" key="3">
    <source>
        <dbReference type="Proteomes" id="UP000294530"/>
    </source>
</evidence>
<feature type="transmembrane region" description="Helical" evidence="1">
    <location>
        <begin position="217"/>
        <end position="235"/>
    </location>
</feature>
<keyword evidence="3" id="KW-1185">Reference proteome</keyword>
<dbReference type="OrthoDB" id="123619at2759"/>
<protein>
    <submittedName>
        <fullName evidence="2">Uncharacterized protein</fullName>
    </submittedName>
</protein>
<reference evidence="2 3" key="1">
    <citation type="journal article" date="2021" name="Genome Biol.">
        <title>AFLAP: assembly-free linkage analysis pipeline using k-mers from genome sequencing data.</title>
        <authorList>
            <person name="Fletcher K."/>
            <person name="Zhang L."/>
            <person name="Gil J."/>
            <person name="Han R."/>
            <person name="Cavanaugh K."/>
            <person name="Michelmore R."/>
        </authorList>
    </citation>
    <scope>NUCLEOTIDE SEQUENCE [LARGE SCALE GENOMIC DNA]</scope>
    <source>
        <strain evidence="2 3">SF5</strain>
    </source>
</reference>
<organism evidence="2 3">
    <name type="scientific">Bremia lactucae</name>
    <name type="common">Lettuce downy mildew</name>
    <dbReference type="NCBI Taxonomy" id="4779"/>
    <lineage>
        <taxon>Eukaryota</taxon>
        <taxon>Sar</taxon>
        <taxon>Stramenopiles</taxon>
        <taxon>Oomycota</taxon>
        <taxon>Peronosporomycetes</taxon>
        <taxon>Peronosporales</taxon>
        <taxon>Peronosporaceae</taxon>
        <taxon>Bremia</taxon>
    </lineage>
</organism>
<dbReference type="AlphaFoldDB" id="A0A976IJT8"/>
<sequence>METSGINLIPQSVHVTTPSKKSPISSKLFVLCATLAAAALLIFFIFYPILDGQPQHCVYLLQLCLGIGLLQKSWWHYRIRQRFLAPMEASLTPHFRDAGFNENESDVCGRMEPSAYAVTFFIDRYMGDVRCAAVIFALLAASIAAAVAVAVATYTEDSLTVCAAVGCFSGMLCACFAPTPGDGVSILVQEGALTMTAMNSIIVNYTGSELELAIVDYLFVALVGWVIIVISRIIASKKLLKCLLMVALDTTALLHVTIVMMEIVHYVNHPLANTLPHEFSAFIVTIACAESGHYLFSAVTTQWLRYNFDRWIITYPRVYAALDLIVSVMFSAAGMSIWMQWIYAMHLSTWSAVALIVAAALSYAGRSIMTLTYETAMVLPWYCSTFTVWNNGMMELLNPFLVGWIIFNPYIKNSFEAEPCY</sequence>
<dbReference type="GeneID" id="94351331"/>
<feature type="transmembrane region" description="Helical" evidence="1">
    <location>
        <begin position="158"/>
        <end position="177"/>
    </location>
</feature>
<evidence type="ECO:0000256" key="1">
    <source>
        <dbReference type="SAM" id="Phobius"/>
    </source>
</evidence>